<evidence type="ECO:0000256" key="2">
    <source>
        <dbReference type="SAM" id="SignalP"/>
    </source>
</evidence>
<protein>
    <submittedName>
        <fullName evidence="3">Uncharacterized protein</fullName>
    </submittedName>
</protein>
<keyword evidence="2" id="KW-0732">Signal</keyword>
<reference evidence="3 4" key="1">
    <citation type="submission" date="2019-04" db="EMBL/GenBank/DDBJ databases">
        <authorList>
            <person name="Li M."/>
            <person name="Gao C."/>
        </authorList>
    </citation>
    <scope>NUCLEOTIDE SEQUENCE [LARGE SCALE GENOMIC DNA]</scope>
    <source>
        <strain evidence="3 4">BGMRC 2031</strain>
    </source>
</reference>
<organism evidence="3 4">
    <name type="scientific">Martelella alba</name>
    <dbReference type="NCBI Taxonomy" id="2590451"/>
    <lineage>
        <taxon>Bacteria</taxon>
        <taxon>Pseudomonadati</taxon>
        <taxon>Pseudomonadota</taxon>
        <taxon>Alphaproteobacteria</taxon>
        <taxon>Hyphomicrobiales</taxon>
        <taxon>Aurantimonadaceae</taxon>
        <taxon>Martelella</taxon>
    </lineage>
</organism>
<keyword evidence="4" id="KW-1185">Reference proteome</keyword>
<dbReference type="Proteomes" id="UP000305202">
    <property type="component" value="Unassembled WGS sequence"/>
</dbReference>
<gene>
    <name evidence="3" type="ORF">FCN80_05290</name>
</gene>
<name>A0ABY2SPR1_9HYPH</name>
<proteinExistence type="predicted"/>
<comment type="caution">
    <text evidence="3">The sequence shown here is derived from an EMBL/GenBank/DDBJ whole genome shotgun (WGS) entry which is preliminary data.</text>
</comment>
<feature type="region of interest" description="Disordered" evidence="1">
    <location>
        <begin position="70"/>
        <end position="111"/>
    </location>
</feature>
<feature type="signal peptide" evidence="2">
    <location>
        <begin position="1"/>
        <end position="23"/>
    </location>
</feature>
<sequence length="111" mass="11410">MNRFTADALALTALLTLPGMSYAVSPVPAADDGGFSAEQKDAIGIIAGQYFVAHPAMLREILARIGEKPCPPHGTDAVRPRSCQADIPSGRHGGGNSRCQLSGRVVGAAAP</sequence>
<evidence type="ECO:0000256" key="1">
    <source>
        <dbReference type="SAM" id="MobiDB-lite"/>
    </source>
</evidence>
<dbReference type="EMBL" id="SZPQ01000003">
    <property type="protein sequence ID" value="TKI07850.1"/>
    <property type="molecule type" value="Genomic_DNA"/>
</dbReference>
<evidence type="ECO:0000313" key="3">
    <source>
        <dbReference type="EMBL" id="TKI07850.1"/>
    </source>
</evidence>
<dbReference type="RefSeq" id="WP_136988845.1">
    <property type="nucleotide sequence ID" value="NZ_SZPQ01000003.1"/>
</dbReference>
<evidence type="ECO:0000313" key="4">
    <source>
        <dbReference type="Proteomes" id="UP000305202"/>
    </source>
</evidence>
<feature type="chain" id="PRO_5046485714" evidence="2">
    <location>
        <begin position="24"/>
        <end position="111"/>
    </location>
</feature>
<accession>A0ABY2SPR1</accession>